<comment type="similarity">
    <text evidence="1">Belongs to the short-chain dehydrogenases/reductases (SDR) family.</text>
</comment>
<dbReference type="OrthoDB" id="5336600at2759"/>
<evidence type="ECO:0000256" key="2">
    <source>
        <dbReference type="ARBA" id="ARBA00023002"/>
    </source>
</evidence>
<evidence type="ECO:0000313" key="3">
    <source>
        <dbReference type="EMBL" id="OMP82051.1"/>
    </source>
</evidence>
<gene>
    <name evidence="3" type="ORF">BK809_0006360</name>
</gene>
<organism evidence="3 4">
    <name type="scientific">Diplodia seriata</name>
    <dbReference type="NCBI Taxonomy" id="420778"/>
    <lineage>
        <taxon>Eukaryota</taxon>
        <taxon>Fungi</taxon>
        <taxon>Dikarya</taxon>
        <taxon>Ascomycota</taxon>
        <taxon>Pezizomycotina</taxon>
        <taxon>Dothideomycetes</taxon>
        <taxon>Dothideomycetes incertae sedis</taxon>
        <taxon>Botryosphaeriales</taxon>
        <taxon>Botryosphaeriaceae</taxon>
        <taxon>Diplodia</taxon>
    </lineage>
</organism>
<dbReference type="Pfam" id="PF00106">
    <property type="entry name" value="adh_short"/>
    <property type="match status" value="1"/>
</dbReference>
<sequence>MATSSSHGALIVFGSGPGIGRHISSLFASRGFHHVVLLSRNPSRLEEDAAEVKSAAPQAFVSTVPADLSNGESLAGALAQVDRQLRERGVVVETILFNAARVGESDVLTFSVGELEQDFKLAVSSLYTVAQWIIPRFLDMARGSTQAGYKPTLLVTGGFLHRDPYPPLFSLSAVKAAQYNLVCTFHKMFRSSGIHCAMILVGGFVSPEAERTNPKNIAERAWTLYKQGPDAREIEIVEPDWESRTKWDN</sequence>
<name>A0A1S8B4E6_9PEZI</name>
<dbReference type="SUPFAM" id="SSF51735">
    <property type="entry name" value="NAD(P)-binding Rossmann-fold domains"/>
    <property type="match status" value="1"/>
</dbReference>
<dbReference type="InterPro" id="IPR036291">
    <property type="entry name" value="NAD(P)-bd_dom_sf"/>
</dbReference>
<dbReference type="PANTHER" id="PTHR43669">
    <property type="entry name" value="5-KETO-D-GLUCONATE 5-REDUCTASE"/>
    <property type="match status" value="1"/>
</dbReference>
<evidence type="ECO:0000313" key="4">
    <source>
        <dbReference type="Proteomes" id="UP000190776"/>
    </source>
</evidence>
<reference evidence="3 4" key="1">
    <citation type="submission" date="2017-01" db="EMBL/GenBank/DDBJ databases">
        <title>Draft genome sequence of Diplodia seriata F98.1, a fungal species involved in grapevine trunk diseases.</title>
        <authorList>
            <person name="Robert-Siegwald G."/>
            <person name="Vallet J."/>
            <person name="Abou-Mansour E."/>
            <person name="Xu J."/>
            <person name="Rey P."/>
            <person name="Bertsch C."/>
            <person name="Rego C."/>
            <person name="Larignon P."/>
            <person name="Fontaine F."/>
            <person name="Lebrun M.-H."/>
        </authorList>
    </citation>
    <scope>NUCLEOTIDE SEQUENCE [LARGE SCALE GENOMIC DNA]</scope>
    <source>
        <strain evidence="3 4">F98.1</strain>
    </source>
</reference>
<comment type="caution">
    <text evidence="3">The sequence shown here is derived from an EMBL/GenBank/DDBJ whole genome shotgun (WGS) entry which is preliminary data.</text>
</comment>
<dbReference type="GO" id="GO:0016491">
    <property type="term" value="F:oxidoreductase activity"/>
    <property type="evidence" value="ECO:0007669"/>
    <property type="project" value="UniProtKB-KW"/>
</dbReference>
<dbReference type="PANTHER" id="PTHR43669:SF3">
    <property type="entry name" value="ALCOHOL DEHYDROGENASE, PUTATIVE (AFU_ORTHOLOGUE AFUA_3G03445)-RELATED"/>
    <property type="match status" value="1"/>
</dbReference>
<evidence type="ECO:0008006" key="5">
    <source>
        <dbReference type="Google" id="ProtNLM"/>
    </source>
</evidence>
<dbReference type="InterPro" id="IPR002347">
    <property type="entry name" value="SDR_fam"/>
</dbReference>
<accession>A0A1S8B4E6</accession>
<dbReference type="Gene3D" id="3.40.50.720">
    <property type="entry name" value="NAD(P)-binding Rossmann-like Domain"/>
    <property type="match status" value="1"/>
</dbReference>
<dbReference type="STRING" id="420778.A0A1S8B4E6"/>
<keyword evidence="2" id="KW-0560">Oxidoreductase</keyword>
<protein>
    <recommendedName>
        <fullName evidence="5">NAD(P)-binding protein</fullName>
    </recommendedName>
</protein>
<proteinExistence type="inferred from homology"/>
<evidence type="ECO:0000256" key="1">
    <source>
        <dbReference type="ARBA" id="ARBA00006484"/>
    </source>
</evidence>
<dbReference type="Proteomes" id="UP000190776">
    <property type="component" value="Unassembled WGS sequence"/>
</dbReference>
<dbReference type="AlphaFoldDB" id="A0A1S8B4E6"/>
<dbReference type="EMBL" id="MSZU01000114">
    <property type="protein sequence ID" value="OMP82051.1"/>
    <property type="molecule type" value="Genomic_DNA"/>
</dbReference>